<evidence type="ECO:0000313" key="4">
    <source>
        <dbReference type="EMBL" id="CAF0825314.1"/>
    </source>
</evidence>
<name>A0A813UNW4_9BILA</name>
<feature type="compositionally biased region" description="Acidic residues" evidence="2">
    <location>
        <begin position="379"/>
        <end position="398"/>
    </location>
</feature>
<dbReference type="Proteomes" id="UP000681722">
    <property type="component" value="Unassembled WGS sequence"/>
</dbReference>
<dbReference type="Pfam" id="PF02759">
    <property type="entry name" value="RUN"/>
    <property type="match status" value="1"/>
</dbReference>
<keyword evidence="6" id="KW-1185">Reference proteome</keyword>
<reference evidence="4" key="1">
    <citation type="submission" date="2021-02" db="EMBL/GenBank/DDBJ databases">
        <authorList>
            <person name="Nowell W R."/>
        </authorList>
    </citation>
    <scope>NUCLEOTIDE SEQUENCE</scope>
</reference>
<dbReference type="Pfam" id="PF26030">
    <property type="entry name" value="RUNDC1"/>
    <property type="match status" value="1"/>
</dbReference>
<dbReference type="EMBL" id="CAJNOQ010000655">
    <property type="protein sequence ID" value="CAF0825314.1"/>
    <property type="molecule type" value="Genomic_DNA"/>
</dbReference>
<dbReference type="Proteomes" id="UP000663829">
    <property type="component" value="Unassembled WGS sequence"/>
</dbReference>
<gene>
    <name evidence="4" type="ORF">GPM918_LOCUS4765</name>
    <name evidence="5" type="ORF">SRO942_LOCUS4766</name>
</gene>
<evidence type="ECO:0000256" key="2">
    <source>
        <dbReference type="SAM" id="MobiDB-lite"/>
    </source>
</evidence>
<dbReference type="PANTHER" id="PTHR15591">
    <property type="entry name" value="RUN AND SH3 DOMAIN CONTAINING"/>
    <property type="match status" value="1"/>
</dbReference>
<proteinExistence type="predicted"/>
<feature type="domain" description="RUN" evidence="3">
    <location>
        <begin position="401"/>
        <end position="583"/>
    </location>
</feature>
<feature type="compositionally biased region" description="Basic and acidic residues" evidence="2">
    <location>
        <begin position="1"/>
        <end position="15"/>
    </location>
</feature>
<dbReference type="CDD" id="cd17683">
    <property type="entry name" value="RUN_RUNDC1"/>
    <property type="match status" value="1"/>
</dbReference>
<dbReference type="SMART" id="SM00593">
    <property type="entry name" value="RUN"/>
    <property type="match status" value="1"/>
</dbReference>
<feature type="region of interest" description="Disordered" evidence="2">
    <location>
        <begin position="238"/>
        <end position="298"/>
    </location>
</feature>
<dbReference type="InterPro" id="IPR047343">
    <property type="entry name" value="RUSC1_2"/>
</dbReference>
<feature type="region of interest" description="Disordered" evidence="2">
    <location>
        <begin position="378"/>
        <end position="398"/>
    </location>
</feature>
<evidence type="ECO:0000313" key="5">
    <source>
        <dbReference type="EMBL" id="CAF3612035.1"/>
    </source>
</evidence>
<feature type="region of interest" description="Disordered" evidence="2">
    <location>
        <begin position="1"/>
        <end position="37"/>
    </location>
</feature>
<dbReference type="EMBL" id="CAJOBC010000655">
    <property type="protein sequence ID" value="CAF3612035.1"/>
    <property type="molecule type" value="Genomic_DNA"/>
</dbReference>
<evidence type="ECO:0000313" key="6">
    <source>
        <dbReference type="Proteomes" id="UP000663829"/>
    </source>
</evidence>
<dbReference type="InterPro" id="IPR037213">
    <property type="entry name" value="Run_dom_sf"/>
</dbReference>
<keyword evidence="1" id="KW-0175">Coiled coil</keyword>
<dbReference type="SUPFAM" id="SSF140741">
    <property type="entry name" value="RUN domain-like"/>
    <property type="match status" value="1"/>
</dbReference>
<protein>
    <recommendedName>
        <fullName evidence="3">RUN domain-containing protein</fullName>
    </recommendedName>
</protein>
<evidence type="ECO:0000259" key="3">
    <source>
        <dbReference type="PROSITE" id="PS50826"/>
    </source>
</evidence>
<dbReference type="AlphaFoldDB" id="A0A813UNW4"/>
<accession>A0A813UNW4</accession>
<comment type="caution">
    <text evidence="4">The sequence shown here is derived from an EMBL/GenBank/DDBJ whole genome shotgun (WGS) entry which is preliminary data.</text>
</comment>
<dbReference type="OrthoDB" id="10068328at2759"/>
<feature type="compositionally biased region" description="Polar residues" evidence="2">
    <location>
        <begin position="246"/>
        <end position="298"/>
    </location>
</feature>
<dbReference type="Gene3D" id="1.20.58.900">
    <property type="match status" value="1"/>
</dbReference>
<evidence type="ECO:0000256" key="1">
    <source>
        <dbReference type="SAM" id="Coils"/>
    </source>
</evidence>
<dbReference type="InterPro" id="IPR058732">
    <property type="entry name" value="RUNDC1_M"/>
</dbReference>
<dbReference type="PROSITE" id="PS50826">
    <property type="entry name" value="RUN"/>
    <property type="match status" value="1"/>
</dbReference>
<dbReference type="PANTHER" id="PTHR15591:SF19">
    <property type="entry name" value="RUN DOMAIN-CONTAINING PROTEIN 1 ISOFORM X1"/>
    <property type="match status" value="1"/>
</dbReference>
<dbReference type="InterPro" id="IPR004012">
    <property type="entry name" value="Run_dom"/>
</dbReference>
<feature type="coiled-coil region" evidence="1">
    <location>
        <begin position="124"/>
        <end position="180"/>
    </location>
</feature>
<organism evidence="4 6">
    <name type="scientific">Didymodactylos carnosus</name>
    <dbReference type="NCBI Taxonomy" id="1234261"/>
    <lineage>
        <taxon>Eukaryota</taxon>
        <taxon>Metazoa</taxon>
        <taxon>Spiralia</taxon>
        <taxon>Gnathifera</taxon>
        <taxon>Rotifera</taxon>
        <taxon>Eurotatoria</taxon>
        <taxon>Bdelloidea</taxon>
        <taxon>Philodinida</taxon>
        <taxon>Philodinidae</taxon>
        <taxon>Didymodactylos</taxon>
    </lineage>
</organism>
<sequence length="595" mass="66690">MLAEDLAERSDDEKLPITGRLTPVGCSSETEYGKGVSENEAEELAKLQLLEEHEKLNASLSALTRHFAHVQLRLQQVVGASTEDREHLLRELHEFATTGIPDAICQPTKYSQDINNENLIEAEKSREREFISELKQKLDELERYAQASGSLDGCPTSVMIEKQKVLIDQLREKLDLQLDDVSVSKLSAEELRKLVDQAIHQLTNPVKLKENLILQMRTQINDLESFVEFLKADSANAGASNNADATQNSNNQSAISGNASLPRTRTMLNSKASTKSNVNQTAPKSSVTRQQASGTSSDGVNFGQSIKKFVILTQLYTFLLLTCGTRSMQKRQTGTAMKKETVAKKHFGDLRAKLEIAIEKVLNAVRYSNSVMVHNNNYTDDDVSTSSDDGEHEEDEYDSEEVVLAVRQELAPALRALMEHGLYETNYSTSLVAWGCFATRAGGLLHTNDTMHIWKLFLRYYGMKHGNDFANSPARKLSQSFSLEVVGGKPITLKQCLLSAIDTIVKLHEKHNKPMDSCFKAFICLALNEKKLVSFLRVLIKTIPLIENYYQSWSYTKTTGFNDALHSLDRLSTIDFRLPVNISVRRFMNINDLFG</sequence>